<proteinExistence type="predicted"/>
<dbReference type="GO" id="GO:0016787">
    <property type="term" value="F:hydrolase activity"/>
    <property type="evidence" value="ECO:0007669"/>
    <property type="project" value="UniProtKB-KW"/>
</dbReference>
<dbReference type="Gene3D" id="3.40.350.10">
    <property type="entry name" value="Creatinase/prolidase N-terminal domain"/>
    <property type="match status" value="1"/>
</dbReference>
<dbReference type="Gene3D" id="3.90.230.10">
    <property type="entry name" value="Creatinase/methionine aminopeptidase superfamily"/>
    <property type="match status" value="1"/>
</dbReference>
<keyword evidence="1" id="KW-0479">Metal-binding</keyword>
<dbReference type="SUPFAM" id="SSF53092">
    <property type="entry name" value="Creatinase/prolidase N-terminal domain"/>
    <property type="match status" value="1"/>
</dbReference>
<dbReference type="Pfam" id="PF00557">
    <property type="entry name" value="Peptidase_M24"/>
    <property type="match status" value="1"/>
</dbReference>
<organism evidence="5">
    <name type="scientific">freshwater metagenome</name>
    <dbReference type="NCBI Taxonomy" id="449393"/>
    <lineage>
        <taxon>unclassified sequences</taxon>
        <taxon>metagenomes</taxon>
        <taxon>ecological metagenomes</taxon>
    </lineage>
</organism>
<evidence type="ECO:0000259" key="3">
    <source>
        <dbReference type="Pfam" id="PF00557"/>
    </source>
</evidence>
<dbReference type="EMBL" id="CAEZUO010000073">
    <property type="protein sequence ID" value="CAB4612542.1"/>
    <property type="molecule type" value="Genomic_DNA"/>
</dbReference>
<feature type="domain" description="Peptidase M24" evidence="3">
    <location>
        <begin position="164"/>
        <end position="366"/>
    </location>
</feature>
<evidence type="ECO:0000313" key="5">
    <source>
        <dbReference type="EMBL" id="CAB4612542.1"/>
    </source>
</evidence>
<keyword evidence="2" id="KW-0378">Hydrolase</keyword>
<reference evidence="5" key="1">
    <citation type="submission" date="2020-05" db="EMBL/GenBank/DDBJ databases">
        <authorList>
            <person name="Chiriac C."/>
            <person name="Salcher M."/>
            <person name="Ghai R."/>
            <person name="Kavagutti S V."/>
        </authorList>
    </citation>
    <scope>NUCLEOTIDE SEQUENCE</scope>
</reference>
<dbReference type="InterPro" id="IPR036005">
    <property type="entry name" value="Creatinase/aminopeptidase-like"/>
</dbReference>
<dbReference type="PANTHER" id="PTHR46112:SF3">
    <property type="entry name" value="AMINOPEPTIDASE YPDF"/>
    <property type="match status" value="1"/>
</dbReference>
<sequence length="381" mass="39943">MTIVADASSAVSIADRFGALPPLLVADRVERLRAAMFDAELDALLLTAASNIRYLTGFTGSAGVVVVTSDDMVLVTDGRYTEQAADQLSASHAPSRLEITSTAQREAIASTVARAARIGLEADHITWSAQRRYADDWFSGHEIVATTGLVETLRRSKDLAELARMELAAAIADAALAERRSSLLDGLTESEFALALDSAMRRLGASGTSFETIVASGPNGAMPHARPTDRRLQDGDLVVLDFGCIVDGYCSDMTRTVAIGEVDDTCKRMLEVVTAANEAGVRVVGPGVATSEVDAAARAVIAEAGWADSFTHGTGHGVGLDIHEAPRVAATSTDTLSIGDVVTVEPGVYLPAHGGVRMEDSVVVTPDGCRPLTHTTKSPTP</sequence>
<evidence type="ECO:0000259" key="4">
    <source>
        <dbReference type="Pfam" id="PF01321"/>
    </source>
</evidence>
<dbReference type="InterPro" id="IPR000587">
    <property type="entry name" value="Creatinase_N"/>
</dbReference>
<name>A0A6J6HFS5_9ZZZZ</name>
<feature type="domain" description="Creatinase N-terminal" evidence="4">
    <location>
        <begin position="28"/>
        <end position="154"/>
    </location>
</feature>
<dbReference type="SUPFAM" id="SSF55920">
    <property type="entry name" value="Creatinase/aminopeptidase"/>
    <property type="match status" value="1"/>
</dbReference>
<evidence type="ECO:0000256" key="2">
    <source>
        <dbReference type="ARBA" id="ARBA00022801"/>
    </source>
</evidence>
<protein>
    <submittedName>
        <fullName evidence="5">Unannotated protein</fullName>
    </submittedName>
</protein>
<dbReference type="InterPro" id="IPR000994">
    <property type="entry name" value="Pept_M24"/>
</dbReference>
<dbReference type="PROSITE" id="PS00491">
    <property type="entry name" value="PROLINE_PEPTIDASE"/>
    <property type="match status" value="1"/>
</dbReference>
<dbReference type="GO" id="GO:0046872">
    <property type="term" value="F:metal ion binding"/>
    <property type="evidence" value="ECO:0007669"/>
    <property type="project" value="UniProtKB-KW"/>
</dbReference>
<evidence type="ECO:0000256" key="1">
    <source>
        <dbReference type="ARBA" id="ARBA00022723"/>
    </source>
</evidence>
<dbReference type="PANTHER" id="PTHR46112">
    <property type="entry name" value="AMINOPEPTIDASE"/>
    <property type="match status" value="1"/>
</dbReference>
<dbReference type="AlphaFoldDB" id="A0A6J6HFS5"/>
<accession>A0A6J6HFS5</accession>
<dbReference type="Pfam" id="PF01321">
    <property type="entry name" value="Creatinase_N"/>
    <property type="match status" value="1"/>
</dbReference>
<gene>
    <name evidence="5" type="ORF">UFOPK1827_01381</name>
</gene>
<dbReference type="InterPro" id="IPR050659">
    <property type="entry name" value="Peptidase_M24B"/>
</dbReference>
<dbReference type="InterPro" id="IPR001131">
    <property type="entry name" value="Peptidase_M24B_aminopep-P_CS"/>
</dbReference>
<dbReference type="InterPro" id="IPR029149">
    <property type="entry name" value="Creatin/AminoP/Spt16_N"/>
</dbReference>